<protein>
    <submittedName>
        <fullName evidence="1">Uncharacterized protein</fullName>
    </submittedName>
</protein>
<gene>
    <name evidence="1" type="ORF">Q8A70_10625</name>
</gene>
<dbReference type="RefSeq" id="WP_379955569.1">
    <property type="nucleotide sequence ID" value="NZ_JAUYVI010000003.1"/>
</dbReference>
<name>A0ABU0YMV8_9PROT</name>
<evidence type="ECO:0000313" key="2">
    <source>
        <dbReference type="Proteomes" id="UP001230156"/>
    </source>
</evidence>
<organism evidence="1 2">
    <name type="scientific">Dongia sedimenti</name>
    <dbReference type="NCBI Taxonomy" id="3064282"/>
    <lineage>
        <taxon>Bacteria</taxon>
        <taxon>Pseudomonadati</taxon>
        <taxon>Pseudomonadota</taxon>
        <taxon>Alphaproteobacteria</taxon>
        <taxon>Rhodospirillales</taxon>
        <taxon>Dongiaceae</taxon>
        <taxon>Dongia</taxon>
    </lineage>
</organism>
<accession>A0ABU0YMV8</accession>
<sequence length="78" mass="9119">MPNPRIRNWSPLSSLKKGEVLEFECGRCHRTGLVTLLQLIRRNISLETPIETILQKSFCQRCGRPHPRNRVRVRPGRD</sequence>
<proteinExistence type="predicted"/>
<comment type="caution">
    <text evidence="1">The sequence shown here is derived from an EMBL/GenBank/DDBJ whole genome shotgun (WGS) entry which is preliminary data.</text>
</comment>
<keyword evidence="2" id="KW-1185">Reference proteome</keyword>
<evidence type="ECO:0000313" key="1">
    <source>
        <dbReference type="EMBL" id="MDQ7248123.1"/>
    </source>
</evidence>
<reference evidence="2" key="1">
    <citation type="submission" date="2023-08" db="EMBL/GenBank/DDBJ databases">
        <title>Rhodospirillaceae gen. nov., a novel taxon isolated from the Yangtze River Yuezi River estuary sludge.</title>
        <authorList>
            <person name="Ruan L."/>
        </authorList>
    </citation>
    <scope>NUCLEOTIDE SEQUENCE [LARGE SCALE GENOMIC DNA]</scope>
    <source>
        <strain evidence="2">R-7</strain>
    </source>
</reference>
<dbReference type="Proteomes" id="UP001230156">
    <property type="component" value="Unassembled WGS sequence"/>
</dbReference>
<dbReference type="EMBL" id="JAUYVI010000003">
    <property type="protein sequence ID" value="MDQ7248123.1"/>
    <property type="molecule type" value="Genomic_DNA"/>
</dbReference>